<name>A0A8H7CAV6_9AGAR</name>
<dbReference type="AlphaFoldDB" id="A0A8H7CAV6"/>
<dbReference type="EMBL" id="JACAZI010000034">
    <property type="protein sequence ID" value="KAF7328963.1"/>
    <property type="molecule type" value="Genomic_DNA"/>
</dbReference>
<feature type="transmembrane region" description="Helical" evidence="1">
    <location>
        <begin position="441"/>
        <end position="460"/>
    </location>
</feature>
<feature type="signal peptide" evidence="2">
    <location>
        <begin position="1"/>
        <end position="22"/>
    </location>
</feature>
<dbReference type="OrthoDB" id="3010248at2759"/>
<accession>A0A8H7CAV6</accession>
<feature type="transmembrane region" description="Helical" evidence="1">
    <location>
        <begin position="241"/>
        <end position="264"/>
    </location>
</feature>
<comment type="caution">
    <text evidence="3">The sequence shown here is derived from an EMBL/GenBank/DDBJ whole genome shotgun (WGS) entry which is preliminary data.</text>
</comment>
<keyword evidence="3" id="KW-0378">Hydrolase</keyword>
<evidence type="ECO:0000256" key="1">
    <source>
        <dbReference type="SAM" id="Phobius"/>
    </source>
</evidence>
<proteinExistence type="predicted"/>
<evidence type="ECO:0000256" key="2">
    <source>
        <dbReference type="SAM" id="SignalP"/>
    </source>
</evidence>
<sequence length="551" mass="59724">MPCTVWLVTIPIILSLSTSTLAIINIAACKQTIAAALLQDPALAYNDTIFFETPASAQNGSLTINGCEMYCAPGQPRIDPDCGNRLFQWLLPALFLVVSVAAPPVGWYYQVWTCVRPIADPFDSVLSVSHRLSICERCHQDAGTLVGQLKERTAKDRQVTKASESGESNNRRQSKFVAQDISQFQTSIALILYTFETVASHVNSRTSFLSAIISSSSLPTPTLVLLIHHTAGRLAEDRTRGLAQAWFTTASCIASLILATVPALGGSSPSGAMVAAALVLAPLARDVLLGHSIGEVGSHYRVCTVLAEFMEACQCADEDTKVKELGEALALAGSEKELEKLALTAGTSWYQPRRTLRDEQEGARTWNRTLAVALLLADTLTSFAAAAGALAAPPSYLNDRHFLMFGILGAWILSAATTWVLMRYSLSNLQNLGCFVAAKDILLAVTIPVLFSATTCGWLSSCRLWSNYYGHGFPRVPLDNSAAFAWNDGVLYPTLVGVCQGMNVLTYLVLRWLVYRKAFGVLVWSERAIGEALRAGGADRRLLKEKTGRLR</sequence>
<keyword evidence="2" id="KW-0732">Signal</keyword>
<feature type="transmembrane region" description="Helical" evidence="1">
    <location>
        <begin position="370"/>
        <end position="390"/>
    </location>
</feature>
<gene>
    <name evidence="3" type="ORF">MVEN_02526300</name>
</gene>
<organism evidence="3 4">
    <name type="scientific">Mycena venus</name>
    <dbReference type="NCBI Taxonomy" id="2733690"/>
    <lineage>
        <taxon>Eukaryota</taxon>
        <taxon>Fungi</taxon>
        <taxon>Dikarya</taxon>
        <taxon>Basidiomycota</taxon>
        <taxon>Agaricomycotina</taxon>
        <taxon>Agaricomycetes</taxon>
        <taxon>Agaricomycetidae</taxon>
        <taxon>Agaricales</taxon>
        <taxon>Marasmiineae</taxon>
        <taxon>Mycenaceae</taxon>
        <taxon>Mycena</taxon>
    </lineage>
</organism>
<dbReference type="GO" id="GO:0016787">
    <property type="term" value="F:hydrolase activity"/>
    <property type="evidence" value="ECO:0007669"/>
    <property type="project" value="UniProtKB-KW"/>
</dbReference>
<keyword evidence="4" id="KW-1185">Reference proteome</keyword>
<feature type="transmembrane region" description="Helical" evidence="1">
    <location>
        <begin position="208"/>
        <end position="229"/>
    </location>
</feature>
<dbReference type="Proteomes" id="UP000620124">
    <property type="component" value="Unassembled WGS sequence"/>
</dbReference>
<evidence type="ECO:0000313" key="3">
    <source>
        <dbReference type="EMBL" id="KAF7328963.1"/>
    </source>
</evidence>
<keyword evidence="1" id="KW-0472">Membrane</keyword>
<reference evidence="3" key="1">
    <citation type="submission" date="2020-05" db="EMBL/GenBank/DDBJ databases">
        <title>Mycena genomes resolve the evolution of fungal bioluminescence.</title>
        <authorList>
            <person name="Tsai I.J."/>
        </authorList>
    </citation>
    <scope>NUCLEOTIDE SEQUENCE</scope>
    <source>
        <strain evidence="3">CCC161011</strain>
    </source>
</reference>
<keyword evidence="1" id="KW-0812">Transmembrane</keyword>
<feature type="transmembrane region" description="Helical" evidence="1">
    <location>
        <begin position="402"/>
        <end position="421"/>
    </location>
</feature>
<feature type="chain" id="PRO_5034671283" evidence="2">
    <location>
        <begin position="23"/>
        <end position="551"/>
    </location>
</feature>
<evidence type="ECO:0000313" key="4">
    <source>
        <dbReference type="Proteomes" id="UP000620124"/>
    </source>
</evidence>
<protein>
    <submittedName>
        <fullName evidence="3">Carboxylic ester hydrolase</fullName>
    </submittedName>
</protein>
<feature type="transmembrane region" description="Helical" evidence="1">
    <location>
        <begin position="490"/>
        <end position="510"/>
    </location>
</feature>
<keyword evidence="1" id="KW-1133">Transmembrane helix</keyword>